<name>A0A0V1GY47_9BILA</name>
<organism evidence="1 2">
    <name type="scientific">Trichinella zimbabwensis</name>
    <dbReference type="NCBI Taxonomy" id="268475"/>
    <lineage>
        <taxon>Eukaryota</taxon>
        <taxon>Metazoa</taxon>
        <taxon>Ecdysozoa</taxon>
        <taxon>Nematoda</taxon>
        <taxon>Enoplea</taxon>
        <taxon>Dorylaimia</taxon>
        <taxon>Trichinellida</taxon>
        <taxon>Trichinellidae</taxon>
        <taxon>Trichinella</taxon>
    </lineage>
</organism>
<protein>
    <submittedName>
        <fullName evidence="1">Uncharacterized protein</fullName>
    </submittedName>
</protein>
<evidence type="ECO:0000313" key="2">
    <source>
        <dbReference type="Proteomes" id="UP000055024"/>
    </source>
</evidence>
<reference evidence="1 2" key="1">
    <citation type="submission" date="2015-01" db="EMBL/GenBank/DDBJ databases">
        <title>Evolution of Trichinella species and genotypes.</title>
        <authorList>
            <person name="Korhonen P.K."/>
            <person name="Edoardo P."/>
            <person name="Giuseppe L.R."/>
            <person name="Gasser R.B."/>
        </authorList>
    </citation>
    <scope>NUCLEOTIDE SEQUENCE [LARGE SCALE GENOMIC DNA]</scope>
    <source>
        <strain evidence="1">ISS1029</strain>
    </source>
</reference>
<dbReference type="EMBL" id="JYDP01000214">
    <property type="protein sequence ID" value="KRZ02858.1"/>
    <property type="molecule type" value="Genomic_DNA"/>
</dbReference>
<accession>A0A0V1GY47</accession>
<evidence type="ECO:0000313" key="1">
    <source>
        <dbReference type="EMBL" id="KRZ02858.1"/>
    </source>
</evidence>
<dbReference type="Proteomes" id="UP000055024">
    <property type="component" value="Unassembled WGS sequence"/>
</dbReference>
<keyword evidence="2" id="KW-1185">Reference proteome</keyword>
<comment type="caution">
    <text evidence="1">The sequence shown here is derived from an EMBL/GenBank/DDBJ whole genome shotgun (WGS) entry which is preliminary data.</text>
</comment>
<dbReference type="AlphaFoldDB" id="A0A0V1GY47"/>
<proteinExistence type="predicted"/>
<gene>
    <name evidence="1" type="ORF">T11_17473</name>
</gene>
<sequence>MQIDERVDIVHFDDSVNFTVKEDIETVTNKLLLIGWWYKKEQNKMRKKIFRNFLNLLYILRSNVKAMAFVSSVSPSLIVKTIFSIRISNVRFFQARFYTKFPITSIV</sequence>